<dbReference type="AlphaFoldDB" id="T1H443"/>
<accession>T1H443</accession>
<dbReference type="STRING" id="36166.T1H443"/>
<sequence length="137" mass="15714">GEVFVTENQTVLKVIPVEGSVEIAGEAQKKFEEVLPEIVISQCLSKLREHKEHYCKGFVEVSAVKCVRGSYPTYMKTLWDEYDQEIGSENENPNIFGDEQTYIVFELENAGKDLECFTFLNSFQSVSIFIQFLNKKK</sequence>
<dbReference type="HOGENOM" id="CLU_1870272_0_0_1"/>
<dbReference type="Pfam" id="PF12330">
    <property type="entry name" value="Haspin_kinase"/>
    <property type="match status" value="1"/>
</dbReference>
<proteinExistence type="predicted"/>
<dbReference type="PANTHER" id="PTHR24419">
    <property type="entry name" value="INTERLEUKIN-1 RECEPTOR-ASSOCIATED KINASE"/>
    <property type="match status" value="1"/>
</dbReference>
<dbReference type="Gene3D" id="3.30.200.20">
    <property type="entry name" value="Phosphorylase Kinase, domain 1"/>
    <property type="match status" value="1"/>
</dbReference>
<dbReference type="PANTHER" id="PTHR24419:SF18">
    <property type="entry name" value="SERINE_THREONINE-PROTEIN KINASE HASPIN"/>
    <property type="match status" value="1"/>
</dbReference>
<evidence type="ECO:0000313" key="1">
    <source>
        <dbReference type="EnsemblMetazoa" id="MESCA011044-PA"/>
    </source>
</evidence>
<name>T1H443_MEGSC</name>
<dbReference type="GO" id="GO:0035556">
    <property type="term" value="P:intracellular signal transduction"/>
    <property type="evidence" value="ECO:0007669"/>
    <property type="project" value="TreeGrafter"/>
</dbReference>
<dbReference type="Proteomes" id="UP000015102">
    <property type="component" value="Unassembled WGS sequence"/>
</dbReference>
<dbReference type="GO" id="GO:0005737">
    <property type="term" value="C:cytoplasm"/>
    <property type="evidence" value="ECO:0007669"/>
    <property type="project" value="TreeGrafter"/>
</dbReference>
<protein>
    <submittedName>
        <fullName evidence="1">Uncharacterized protein</fullName>
    </submittedName>
</protein>
<dbReference type="GO" id="GO:0000278">
    <property type="term" value="P:mitotic cell cycle"/>
    <property type="evidence" value="ECO:0007669"/>
    <property type="project" value="TreeGrafter"/>
</dbReference>
<dbReference type="EMBL" id="CAQQ02386669">
    <property type="status" value="NOT_ANNOTATED_CDS"/>
    <property type="molecule type" value="Genomic_DNA"/>
</dbReference>
<dbReference type="EnsemblMetazoa" id="MESCA011044-RA">
    <property type="protein sequence ID" value="MESCA011044-PA"/>
    <property type="gene ID" value="MESCA011044"/>
</dbReference>
<dbReference type="EMBL" id="CAQQ02386670">
    <property type="status" value="NOT_ANNOTATED_CDS"/>
    <property type="molecule type" value="Genomic_DNA"/>
</dbReference>
<reference evidence="1" key="2">
    <citation type="submission" date="2015-06" db="UniProtKB">
        <authorList>
            <consortium name="EnsemblMetazoa"/>
        </authorList>
    </citation>
    <scope>IDENTIFICATION</scope>
</reference>
<dbReference type="GO" id="GO:0005634">
    <property type="term" value="C:nucleus"/>
    <property type="evidence" value="ECO:0007669"/>
    <property type="project" value="TreeGrafter"/>
</dbReference>
<keyword evidence="2" id="KW-1185">Reference proteome</keyword>
<evidence type="ECO:0000313" key="2">
    <source>
        <dbReference type="Proteomes" id="UP000015102"/>
    </source>
</evidence>
<reference evidence="2" key="1">
    <citation type="submission" date="2013-02" db="EMBL/GenBank/DDBJ databases">
        <authorList>
            <person name="Hughes D."/>
        </authorList>
    </citation>
    <scope>NUCLEOTIDE SEQUENCE</scope>
    <source>
        <strain>Durham</strain>
        <strain evidence="2">NC isolate 2 -- Noor lab</strain>
    </source>
</reference>
<dbReference type="GO" id="GO:0072354">
    <property type="term" value="F:histone H3T3 kinase activity"/>
    <property type="evidence" value="ECO:0007669"/>
    <property type="project" value="TreeGrafter"/>
</dbReference>
<organism evidence="1 2">
    <name type="scientific">Megaselia scalaris</name>
    <name type="common">Humpbacked fly</name>
    <name type="synonym">Phora scalaris</name>
    <dbReference type="NCBI Taxonomy" id="36166"/>
    <lineage>
        <taxon>Eukaryota</taxon>
        <taxon>Metazoa</taxon>
        <taxon>Ecdysozoa</taxon>
        <taxon>Arthropoda</taxon>
        <taxon>Hexapoda</taxon>
        <taxon>Insecta</taxon>
        <taxon>Pterygota</taxon>
        <taxon>Neoptera</taxon>
        <taxon>Endopterygota</taxon>
        <taxon>Diptera</taxon>
        <taxon>Brachycera</taxon>
        <taxon>Muscomorpha</taxon>
        <taxon>Platypezoidea</taxon>
        <taxon>Phoridae</taxon>
        <taxon>Megaseliini</taxon>
        <taxon>Megaselia</taxon>
    </lineage>
</organism>